<dbReference type="InterPro" id="IPR012337">
    <property type="entry name" value="RNaseH-like_sf"/>
</dbReference>
<keyword evidence="3" id="KW-1185">Reference proteome</keyword>
<dbReference type="InterPro" id="IPR036397">
    <property type="entry name" value="RNaseH_sf"/>
</dbReference>
<proteinExistence type="predicted"/>
<dbReference type="PROSITE" id="PS50181">
    <property type="entry name" value="FBOX"/>
    <property type="match status" value="1"/>
</dbReference>
<dbReference type="AlphaFoldDB" id="A0AAD8T827"/>
<name>A0AAD8T827_LOLMU</name>
<dbReference type="Pfam" id="PF13456">
    <property type="entry name" value="RVT_3"/>
    <property type="match status" value="1"/>
</dbReference>
<dbReference type="Gene3D" id="1.20.1280.50">
    <property type="match status" value="1"/>
</dbReference>
<evidence type="ECO:0000259" key="1">
    <source>
        <dbReference type="PROSITE" id="PS50181"/>
    </source>
</evidence>
<dbReference type="CDD" id="cd06222">
    <property type="entry name" value="RNase_H_like"/>
    <property type="match status" value="1"/>
</dbReference>
<evidence type="ECO:0000313" key="3">
    <source>
        <dbReference type="Proteomes" id="UP001231189"/>
    </source>
</evidence>
<reference evidence="2" key="1">
    <citation type="submission" date="2023-07" db="EMBL/GenBank/DDBJ databases">
        <title>A chromosome-level genome assembly of Lolium multiflorum.</title>
        <authorList>
            <person name="Chen Y."/>
            <person name="Copetti D."/>
            <person name="Kolliker R."/>
            <person name="Studer B."/>
        </authorList>
    </citation>
    <scope>NUCLEOTIDE SEQUENCE</scope>
    <source>
        <strain evidence="2">02402/16</strain>
        <tissue evidence="2">Leaf</tissue>
    </source>
</reference>
<comment type="caution">
    <text evidence="2">The sequence shown here is derived from an EMBL/GenBank/DDBJ whole genome shotgun (WGS) entry which is preliminary data.</text>
</comment>
<dbReference type="PANTHER" id="PTHR47723:SF19">
    <property type="entry name" value="POLYNUCLEOTIDYL TRANSFERASE, RIBONUCLEASE H-LIKE SUPERFAMILY PROTEIN"/>
    <property type="match status" value="1"/>
</dbReference>
<dbReference type="SUPFAM" id="SSF81383">
    <property type="entry name" value="F-box domain"/>
    <property type="match status" value="1"/>
</dbReference>
<dbReference type="InterPro" id="IPR001810">
    <property type="entry name" value="F-box_dom"/>
</dbReference>
<evidence type="ECO:0000313" key="2">
    <source>
        <dbReference type="EMBL" id="KAK1677601.1"/>
    </source>
</evidence>
<dbReference type="InterPro" id="IPR036047">
    <property type="entry name" value="F-box-like_dom_sf"/>
</dbReference>
<feature type="domain" description="F-box" evidence="1">
    <location>
        <begin position="230"/>
        <end position="278"/>
    </location>
</feature>
<accession>A0AAD8T827</accession>
<dbReference type="Proteomes" id="UP001231189">
    <property type="component" value="Unassembled WGS sequence"/>
</dbReference>
<sequence>MRRHQDLHGWLLQWMGGLKEDELSVCIMVLYQMWLARNDARDEAQVTSPHAIIQKSLHLLEEWQGLQPARIAGSAQVVEHWLPPEEGWTKLNADGALAKDGSGGCGVVMRDHDGRFLAGASHFFHLVSDPERAELLACKQALLMARAKGLSKVVLETDCLSAVAKIGGNAINRSIHGPLVEEIKSMLKDFAGHSIRHVRRTDCLLHVRSDHIMAAPKTYPHAPPCDGGCRDRLSDLPDGVLGTILSFLPTKEAARAAALARRWRRTFAGVDTISFEQRSKNGDFIDEVNAALLCRRRCGSHGAPRVFRVNFGCFDCWDRPMLNRWLYSVLNRSVQELHLDLRLQHAATGEHYVGDPRDDGTDVDSDADFPADDDDCLAYGYDAHHCPRLIDLTLERCGQEHKCFTTPALDYSYTITILDKQLHRFAIRCCHNLVRASIDASELRVIEYKGAVPSESLLALHGATKKISLCSIGF</sequence>
<dbReference type="EMBL" id="JAUUTY010000002">
    <property type="protein sequence ID" value="KAK1677601.1"/>
    <property type="molecule type" value="Genomic_DNA"/>
</dbReference>
<dbReference type="InterPro" id="IPR002156">
    <property type="entry name" value="RNaseH_domain"/>
</dbReference>
<dbReference type="GO" id="GO:0004523">
    <property type="term" value="F:RNA-DNA hybrid ribonuclease activity"/>
    <property type="evidence" value="ECO:0007669"/>
    <property type="project" value="InterPro"/>
</dbReference>
<dbReference type="PANTHER" id="PTHR47723">
    <property type="entry name" value="OS05G0353850 PROTEIN"/>
    <property type="match status" value="1"/>
</dbReference>
<dbReference type="Pfam" id="PF00646">
    <property type="entry name" value="F-box"/>
    <property type="match status" value="1"/>
</dbReference>
<dbReference type="SUPFAM" id="SSF53098">
    <property type="entry name" value="Ribonuclease H-like"/>
    <property type="match status" value="1"/>
</dbReference>
<protein>
    <recommendedName>
        <fullName evidence="1">F-box domain-containing protein</fullName>
    </recommendedName>
</protein>
<gene>
    <name evidence="2" type="ORF">QYE76_038449</name>
</gene>
<dbReference type="InterPro" id="IPR053151">
    <property type="entry name" value="RNase_H-like"/>
</dbReference>
<dbReference type="GO" id="GO:0003676">
    <property type="term" value="F:nucleic acid binding"/>
    <property type="evidence" value="ECO:0007669"/>
    <property type="project" value="InterPro"/>
</dbReference>
<dbReference type="InterPro" id="IPR044730">
    <property type="entry name" value="RNase_H-like_dom_plant"/>
</dbReference>
<dbReference type="Gene3D" id="3.30.420.10">
    <property type="entry name" value="Ribonuclease H-like superfamily/Ribonuclease H"/>
    <property type="match status" value="1"/>
</dbReference>
<organism evidence="2 3">
    <name type="scientific">Lolium multiflorum</name>
    <name type="common">Italian ryegrass</name>
    <name type="synonym">Lolium perenne subsp. multiflorum</name>
    <dbReference type="NCBI Taxonomy" id="4521"/>
    <lineage>
        <taxon>Eukaryota</taxon>
        <taxon>Viridiplantae</taxon>
        <taxon>Streptophyta</taxon>
        <taxon>Embryophyta</taxon>
        <taxon>Tracheophyta</taxon>
        <taxon>Spermatophyta</taxon>
        <taxon>Magnoliopsida</taxon>
        <taxon>Liliopsida</taxon>
        <taxon>Poales</taxon>
        <taxon>Poaceae</taxon>
        <taxon>BOP clade</taxon>
        <taxon>Pooideae</taxon>
        <taxon>Poodae</taxon>
        <taxon>Poeae</taxon>
        <taxon>Poeae Chloroplast Group 2 (Poeae type)</taxon>
        <taxon>Loliodinae</taxon>
        <taxon>Loliinae</taxon>
        <taxon>Lolium</taxon>
    </lineage>
</organism>